<evidence type="ECO:0000313" key="2">
    <source>
        <dbReference type="Proteomes" id="UP001161567"/>
    </source>
</evidence>
<name>A0AA42U7C4_ACIJO</name>
<reference evidence="1" key="1">
    <citation type="submission" date="2022-09" db="EMBL/GenBank/DDBJ databases">
        <title>Intensive care unit water sources are persistently colonized with multi-drug resistant bacteria and are the site of extensive horizontal gene transfer of antibiotic resistance genes.</title>
        <authorList>
            <person name="Diorio-Toth L."/>
        </authorList>
    </citation>
    <scope>NUCLEOTIDE SEQUENCE</scope>
    <source>
        <strain evidence="1">GD03725</strain>
    </source>
</reference>
<gene>
    <name evidence="1" type="ORF">N5I27_06380</name>
</gene>
<comment type="caution">
    <text evidence="1">The sequence shown here is derived from an EMBL/GenBank/DDBJ whole genome shotgun (WGS) entry which is preliminary data.</text>
</comment>
<dbReference type="AlphaFoldDB" id="A0AA42U7C4"/>
<proteinExistence type="predicted"/>
<evidence type="ECO:0000313" key="1">
    <source>
        <dbReference type="EMBL" id="MDH1438025.1"/>
    </source>
</evidence>
<dbReference type="EMBL" id="JAOCIL010000001">
    <property type="protein sequence ID" value="MDH1438025.1"/>
    <property type="molecule type" value="Genomic_DNA"/>
</dbReference>
<organism evidence="1 2">
    <name type="scientific">Acinetobacter johnsonii</name>
    <dbReference type="NCBI Taxonomy" id="40214"/>
    <lineage>
        <taxon>Bacteria</taxon>
        <taxon>Pseudomonadati</taxon>
        <taxon>Pseudomonadota</taxon>
        <taxon>Gammaproteobacteria</taxon>
        <taxon>Moraxellales</taxon>
        <taxon>Moraxellaceae</taxon>
        <taxon>Acinetobacter</taxon>
    </lineage>
</organism>
<sequence>MKIEVAKKILESLNPSEIERLEMAHWRYMHFIDIIDDPNPEDVDQAKEDRKAYGQLCTPSVFDVENSIQFMMNITGLPRDYCEAWSEHDFFETYGVSSEDVEKQDHI</sequence>
<dbReference type="RefSeq" id="WP_279735503.1">
    <property type="nucleotide sequence ID" value="NZ_JAOCEJ010000018.1"/>
</dbReference>
<accession>A0AA42U7C4</accession>
<protein>
    <submittedName>
        <fullName evidence="1">Uncharacterized protein</fullName>
    </submittedName>
</protein>
<dbReference type="Proteomes" id="UP001161567">
    <property type="component" value="Unassembled WGS sequence"/>
</dbReference>